<evidence type="ECO:0000256" key="4">
    <source>
        <dbReference type="PROSITE-ProRule" id="PRU00742"/>
    </source>
</evidence>
<dbReference type="VEuPathDB" id="FungiDB:HMPREF1541_08685"/>
<protein>
    <recommendedName>
        <fullName evidence="7">Arginase</fullName>
    </recommendedName>
</protein>
<organism evidence="5 6">
    <name type="scientific">Cyphellophora europaea (strain CBS 101466)</name>
    <name type="common">Phialophora europaea</name>
    <dbReference type="NCBI Taxonomy" id="1220924"/>
    <lineage>
        <taxon>Eukaryota</taxon>
        <taxon>Fungi</taxon>
        <taxon>Dikarya</taxon>
        <taxon>Ascomycota</taxon>
        <taxon>Pezizomycotina</taxon>
        <taxon>Eurotiomycetes</taxon>
        <taxon>Chaetothyriomycetidae</taxon>
        <taxon>Chaetothyriales</taxon>
        <taxon>Cyphellophoraceae</taxon>
        <taxon>Cyphellophora</taxon>
    </lineage>
</organism>
<name>W2RL40_CYPE1</name>
<dbReference type="GO" id="GO:0004053">
    <property type="term" value="F:arginase activity"/>
    <property type="evidence" value="ECO:0007669"/>
    <property type="project" value="TreeGrafter"/>
</dbReference>
<accession>W2RL40</accession>
<dbReference type="AlphaFoldDB" id="W2RL40"/>
<keyword evidence="6" id="KW-1185">Reference proteome</keyword>
<dbReference type="STRING" id="1220924.W2RL40"/>
<evidence type="ECO:0000256" key="1">
    <source>
        <dbReference type="ARBA" id="ARBA00022723"/>
    </source>
</evidence>
<proteinExistence type="inferred from homology"/>
<dbReference type="PRINTS" id="PR00116">
    <property type="entry name" value="ARGINASE"/>
</dbReference>
<dbReference type="GO" id="GO:0005737">
    <property type="term" value="C:cytoplasm"/>
    <property type="evidence" value="ECO:0007669"/>
    <property type="project" value="TreeGrafter"/>
</dbReference>
<keyword evidence="2" id="KW-0378">Hydrolase</keyword>
<dbReference type="PANTHER" id="PTHR43782">
    <property type="entry name" value="ARGINASE"/>
    <property type="match status" value="1"/>
</dbReference>
<dbReference type="SUPFAM" id="SSF52768">
    <property type="entry name" value="Arginase/deacetylase"/>
    <property type="match status" value="1"/>
</dbReference>
<gene>
    <name evidence="5" type="ORF">HMPREF1541_08685</name>
</gene>
<dbReference type="InterPro" id="IPR006035">
    <property type="entry name" value="Ureohydrolase"/>
</dbReference>
<evidence type="ECO:0000256" key="3">
    <source>
        <dbReference type="ARBA" id="ARBA00023211"/>
    </source>
</evidence>
<dbReference type="Pfam" id="PF00491">
    <property type="entry name" value="Arginase"/>
    <property type="match status" value="1"/>
</dbReference>
<dbReference type="Proteomes" id="UP000030752">
    <property type="component" value="Unassembled WGS sequence"/>
</dbReference>
<evidence type="ECO:0000313" key="6">
    <source>
        <dbReference type="Proteomes" id="UP000030752"/>
    </source>
</evidence>
<evidence type="ECO:0008006" key="7">
    <source>
        <dbReference type="Google" id="ProtNLM"/>
    </source>
</evidence>
<comment type="similarity">
    <text evidence="4">Belongs to the arginase family.</text>
</comment>
<evidence type="ECO:0000313" key="5">
    <source>
        <dbReference type="EMBL" id="ETN36408.1"/>
    </source>
</evidence>
<reference evidence="5 6" key="1">
    <citation type="submission" date="2013-03" db="EMBL/GenBank/DDBJ databases">
        <title>The Genome Sequence of Phialophora europaea CBS 101466.</title>
        <authorList>
            <consortium name="The Broad Institute Genomics Platform"/>
            <person name="Cuomo C."/>
            <person name="de Hoog S."/>
            <person name="Gorbushina A."/>
            <person name="Walker B."/>
            <person name="Young S.K."/>
            <person name="Zeng Q."/>
            <person name="Gargeya S."/>
            <person name="Fitzgerald M."/>
            <person name="Haas B."/>
            <person name="Abouelleil A."/>
            <person name="Allen A.W."/>
            <person name="Alvarado L."/>
            <person name="Arachchi H.M."/>
            <person name="Berlin A.M."/>
            <person name="Chapman S.B."/>
            <person name="Gainer-Dewar J."/>
            <person name="Goldberg J."/>
            <person name="Griggs A."/>
            <person name="Gujja S."/>
            <person name="Hansen M."/>
            <person name="Howarth C."/>
            <person name="Imamovic A."/>
            <person name="Ireland A."/>
            <person name="Larimer J."/>
            <person name="McCowan C."/>
            <person name="Murphy C."/>
            <person name="Pearson M."/>
            <person name="Poon T.W."/>
            <person name="Priest M."/>
            <person name="Roberts A."/>
            <person name="Saif S."/>
            <person name="Shea T."/>
            <person name="Sisk P."/>
            <person name="Sykes S."/>
            <person name="Wortman J."/>
            <person name="Nusbaum C."/>
            <person name="Birren B."/>
        </authorList>
    </citation>
    <scope>NUCLEOTIDE SEQUENCE [LARGE SCALE GENOMIC DNA]</scope>
    <source>
        <strain evidence="5 6">CBS 101466</strain>
    </source>
</reference>
<dbReference type="Gene3D" id="3.40.800.10">
    <property type="entry name" value="Ureohydrolase domain"/>
    <property type="match status" value="1"/>
</dbReference>
<dbReference type="EMBL" id="KB822725">
    <property type="protein sequence ID" value="ETN36408.1"/>
    <property type="molecule type" value="Genomic_DNA"/>
</dbReference>
<keyword evidence="1" id="KW-0479">Metal-binding</keyword>
<dbReference type="PANTHER" id="PTHR43782:SF3">
    <property type="entry name" value="ARGINASE"/>
    <property type="match status" value="1"/>
</dbReference>
<keyword evidence="3" id="KW-0464">Manganese</keyword>
<dbReference type="OrthoDB" id="9992747at2759"/>
<sequence length="320" mass="34629">MAASFSVDITYVPADCGSVIFGKSKAPDAFKSVNTAAHLRSVGCDSVAEHEALSAPANWRSTTFDPGSVRNESLNVEVCNKVRDALANNLSAAPERPPFQLILGGECCMLPGILSAFWSYYASLGKRVGLVYIDADTDLHSPADASSTGNLGAQTLTHLADAPGGLKSMKEFSRPDGRPLCDASNTVLFGLNMTAPINRREHFAYLYEKHYRVVPSLSVAANPVHQATQALSYLEEQGMDIILVHLDVDAIDPGEFPLANLPNYTGVQFEEMMKALEVLMAHKKTSALSVAEVNPDHDPGLSMTRMLSDELVRILGRRHK</sequence>
<dbReference type="RefSeq" id="XP_008721226.1">
    <property type="nucleotide sequence ID" value="XM_008723004.1"/>
</dbReference>
<evidence type="ECO:0000256" key="2">
    <source>
        <dbReference type="ARBA" id="ARBA00022801"/>
    </source>
</evidence>
<dbReference type="GeneID" id="19976024"/>
<dbReference type="InterPro" id="IPR023696">
    <property type="entry name" value="Ureohydrolase_dom_sf"/>
</dbReference>
<dbReference type="HOGENOM" id="CLU_888765_0_0_1"/>
<dbReference type="PROSITE" id="PS51409">
    <property type="entry name" value="ARGINASE_2"/>
    <property type="match status" value="1"/>
</dbReference>
<dbReference type="InParanoid" id="W2RL40"/>
<dbReference type="GO" id="GO:0030145">
    <property type="term" value="F:manganese ion binding"/>
    <property type="evidence" value="ECO:0007669"/>
    <property type="project" value="TreeGrafter"/>
</dbReference>
<dbReference type="eggNOG" id="KOG2965">
    <property type="taxonomic scope" value="Eukaryota"/>
</dbReference>